<feature type="domain" description="Alanyl-transfer RNA synthetases family profile" evidence="14">
    <location>
        <begin position="82"/>
        <end position="752"/>
    </location>
</feature>
<evidence type="ECO:0000256" key="9">
    <source>
        <dbReference type="ARBA" id="ARBA00022884"/>
    </source>
</evidence>
<dbReference type="GO" id="GO:0005524">
    <property type="term" value="F:ATP binding"/>
    <property type="evidence" value="ECO:0007669"/>
    <property type="project" value="UniProtKB-UniRule"/>
</dbReference>
<keyword evidence="3 12" id="KW-0820">tRNA-binding</keyword>
<dbReference type="InterPro" id="IPR018163">
    <property type="entry name" value="Thr/Ala-tRNA-synth_IIc_edit"/>
</dbReference>
<feature type="binding site" evidence="12">
    <location>
        <position position="711"/>
    </location>
    <ligand>
        <name>Zn(2+)</name>
        <dbReference type="ChEBI" id="CHEBI:29105"/>
    </ligand>
</feature>
<dbReference type="SUPFAM" id="SSF55186">
    <property type="entry name" value="ThrRS/AlaRS common domain"/>
    <property type="match status" value="1"/>
</dbReference>
<comment type="similarity">
    <text evidence="1 12">Belongs to the class-II aminoacyl-tRNA synthetase family.</text>
</comment>
<evidence type="ECO:0000313" key="16">
    <source>
        <dbReference type="Proteomes" id="UP000789941"/>
    </source>
</evidence>
<dbReference type="PANTHER" id="PTHR11777:SF9">
    <property type="entry name" value="ALANINE--TRNA LIGASE, CYTOPLASMIC"/>
    <property type="match status" value="1"/>
</dbReference>
<feature type="binding site" evidence="12">
    <location>
        <position position="603"/>
    </location>
    <ligand>
        <name>Zn(2+)</name>
        <dbReference type="ChEBI" id="CHEBI:29105"/>
    </ligand>
</feature>
<sequence length="894" mass="100031">MDVDKNQLRKEFAAEWEKHYKLDVLIQRGFKRQKCKKCARMFWTKDIRDQCGDPSCIGYQFIGSTPVKKKLGYVDTWKVIEKYFKDSGHGYVKPYPTVARWRDDLYFTIASINDFQPYVVNGELDPPHNPLIVPQPCIRFSDISNVGVSGRHYTNFVMIGQHAFNTKKTGNFYWKEEALTHDLNYLKALGIPEEEIVFQEDVWAGGGNFGPCIEYFVRGLELGNCVFMQYAVTPKGPKELNTKVIDMGAGLSRLAWITSGEPTSYEVVFGPVIENMKKKAGVKIDREFFVRFAKISGSLNEDEVPDLEKEKERIAAVLGVSKKELFETLEPLQALYASADHLCTLLFTVTDGMLPSNSGGGYNLRMLLRRTFGFQSRFGYDLDYAKIIQGHADFLEYIFPHLQSGVDTTIDVIAEEQKRYQATKEKAKTIVTNLVKKSKGGKIPPNELITLYKSQGIPPEAVQEVAKENDVDVEVPGNFYAQVRAGEGEEKIMENQQVKILASDVMNLPKTESLYYDKQGEFDAGIIGIVKGKYVVLDRTAFYPEGGGQVADGGTLNQAKVKFVTRQAGVILHEVEDPSQFAVGDEVKGMVDVGRRKTITRHHTAAHMVNAACREILGSHIWQGGSYKDEEKGHLDVTHYKKITNEELGRIEQKVNEYIMQNMPITTEILPRTQAEAKYGFTLYQGGAVPGKEIRVVSIGNIDHEACGGTHTMLNTTGEIGCFKIVRRESVQDGIERITYKCGSVAIAYMQEKEQLLQQAANTVSVSESELVKTIERFFEEWKEQRKKIESLEEVLVKDEAKCVIEDHAGKPIMKVLDLDESSLRKLALKIAESDKAAACVINKHGNLVCAAGKHSGASAKLLLEKVLKELGGSGGGSDRIAQGRTKKVEMVKL</sequence>
<keyword evidence="6 12" id="KW-0547">Nucleotide-binding</keyword>
<evidence type="ECO:0000256" key="6">
    <source>
        <dbReference type="ARBA" id="ARBA00022741"/>
    </source>
</evidence>
<accession>A0A5E4LQ07</accession>
<dbReference type="Gene3D" id="2.40.30.130">
    <property type="match status" value="1"/>
</dbReference>
<dbReference type="SUPFAM" id="SSF50447">
    <property type="entry name" value="Translation proteins"/>
    <property type="match status" value="1"/>
</dbReference>
<dbReference type="NCBIfam" id="TIGR03683">
    <property type="entry name" value="A-tRNA_syn_arch"/>
    <property type="match status" value="1"/>
</dbReference>
<dbReference type="FunFam" id="3.30.54.20:FF:000004">
    <property type="entry name" value="Alanine--tRNA ligase"/>
    <property type="match status" value="1"/>
</dbReference>
<comment type="function">
    <text evidence="12">Catalyzes the attachment of alanine to tRNA(Ala) in a two-step reaction: alanine is first activated by ATP to form Ala-AMP and then transferred to the acceptor end of tRNA(Ala). Also edits incorrectly charged Ser-tRNA(Ala) and Gly-tRNA(Ala) via its editing domain.</text>
</comment>
<keyword evidence="9 12" id="KW-0694">RNA-binding</keyword>
<dbReference type="SUPFAM" id="SSF55681">
    <property type="entry name" value="Class II aaRS and biotin synthetases"/>
    <property type="match status" value="1"/>
</dbReference>
<dbReference type="SUPFAM" id="SSF101353">
    <property type="entry name" value="Putative anticodon-binding domain of alanyl-tRNA synthetase (AlaRS)"/>
    <property type="match status" value="1"/>
</dbReference>
<dbReference type="EC" id="6.1.1.7" evidence="12"/>
<dbReference type="PANTHER" id="PTHR11777">
    <property type="entry name" value="ALANYL-TRNA SYNTHETASE"/>
    <property type="match status" value="1"/>
</dbReference>
<dbReference type="PRINTS" id="PR00980">
    <property type="entry name" value="TRNASYNTHALA"/>
</dbReference>
<evidence type="ECO:0000313" key="15">
    <source>
        <dbReference type="EMBL" id="VVC04074.1"/>
    </source>
</evidence>
<dbReference type="InterPro" id="IPR018164">
    <property type="entry name" value="Ala-tRNA-synth_IIc_N"/>
</dbReference>
<dbReference type="SMART" id="SM00863">
    <property type="entry name" value="tRNA_SAD"/>
    <property type="match status" value="1"/>
</dbReference>
<feature type="binding site" evidence="12">
    <location>
        <position position="707"/>
    </location>
    <ligand>
        <name>Zn(2+)</name>
        <dbReference type="ChEBI" id="CHEBI:29105"/>
    </ligand>
</feature>
<dbReference type="GO" id="GO:0004813">
    <property type="term" value="F:alanine-tRNA ligase activity"/>
    <property type="evidence" value="ECO:0007669"/>
    <property type="project" value="UniProtKB-UniRule"/>
</dbReference>
<comment type="cofactor">
    <cofactor evidence="12">
        <name>Zn(2+)</name>
        <dbReference type="ChEBI" id="CHEBI:29105"/>
    </cofactor>
    <text evidence="12">Binds 1 zinc ion per subunit.</text>
</comment>
<dbReference type="AlphaFoldDB" id="A0A5E4LQ07"/>
<dbReference type="GO" id="GO:0005737">
    <property type="term" value="C:cytoplasm"/>
    <property type="evidence" value="ECO:0007669"/>
    <property type="project" value="UniProtKB-SubCell"/>
</dbReference>
<keyword evidence="13" id="KW-0175">Coiled coil</keyword>
<dbReference type="InterPro" id="IPR002318">
    <property type="entry name" value="Ala-tRNA-lgiase_IIc"/>
</dbReference>
<keyword evidence="2 12" id="KW-0963">Cytoplasm</keyword>
<dbReference type="Gene3D" id="6.10.250.550">
    <property type="match status" value="1"/>
</dbReference>
<dbReference type="Gene3D" id="3.30.54.20">
    <property type="match status" value="1"/>
</dbReference>
<keyword evidence="4 12" id="KW-0436">Ligase</keyword>
<dbReference type="InterPro" id="IPR022429">
    <property type="entry name" value="Ala-tRNA_lgiase_arc"/>
</dbReference>
<keyword evidence="10 12" id="KW-0648">Protein biosynthesis</keyword>
<evidence type="ECO:0000259" key="14">
    <source>
        <dbReference type="PROSITE" id="PS50860"/>
    </source>
</evidence>
<dbReference type="GO" id="GO:0008270">
    <property type="term" value="F:zinc ion binding"/>
    <property type="evidence" value="ECO:0007669"/>
    <property type="project" value="UniProtKB-UniRule"/>
</dbReference>
<evidence type="ECO:0000256" key="10">
    <source>
        <dbReference type="ARBA" id="ARBA00022917"/>
    </source>
</evidence>
<evidence type="ECO:0000256" key="8">
    <source>
        <dbReference type="ARBA" id="ARBA00022840"/>
    </source>
</evidence>
<comment type="catalytic activity">
    <reaction evidence="12">
        <text>tRNA(Ala) + L-alanine + ATP = L-alanyl-tRNA(Ala) + AMP + diphosphate</text>
        <dbReference type="Rhea" id="RHEA:12540"/>
        <dbReference type="Rhea" id="RHEA-COMP:9657"/>
        <dbReference type="Rhea" id="RHEA-COMP:9923"/>
        <dbReference type="ChEBI" id="CHEBI:30616"/>
        <dbReference type="ChEBI" id="CHEBI:33019"/>
        <dbReference type="ChEBI" id="CHEBI:57972"/>
        <dbReference type="ChEBI" id="CHEBI:78442"/>
        <dbReference type="ChEBI" id="CHEBI:78497"/>
        <dbReference type="ChEBI" id="CHEBI:456215"/>
        <dbReference type="EC" id="6.1.1.7"/>
    </reaction>
</comment>
<name>A0A5E4LQ07_9ARCH</name>
<comment type="subcellular location">
    <subcellularLocation>
        <location evidence="12">Cytoplasm</location>
    </subcellularLocation>
</comment>
<evidence type="ECO:0000256" key="4">
    <source>
        <dbReference type="ARBA" id="ARBA00022598"/>
    </source>
</evidence>
<dbReference type="InterPro" id="IPR018162">
    <property type="entry name" value="Ala-tRNA-ligase_IIc_anticod-bd"/>
</dbReference>
<protein>
    <recommendedName>
        <fullName evidence="12">Alanine--tRNA ligase</fullName>
        <ecNumber evidence="12">6.1.1.7</ecNumber>
    </recommendedName>
    <alternativeName>
        <fullName evidence="12">Alanyl-tRNA synthetase</fullName>
        <shortName evidence="12">AlaRS</shortName>
    </alternativeName>
</protein>
<comment type="caution">
    <text evidence="15">The sequence shown here is derived from an EMBL/GenBank/DDBJ whole genome shotgun (WGS) entry which is preliminary data.</text>
</comment>
<evidence type="ECO:0000256" key="3">
    <source>
        <dbReference type="ARBA" id="ARBA00022555"/>
    </source>
</evidence>
<dbReference type="GO" id="GO:0006419">
    <property type="term" value="P:alanyl-tRNA aminoacylation"/>
    <property type="evidence" value="ECO:0007669"/>
    <property type="project" value="UniProtKB-UniRule"/>
</dbReference>
<keyword evidence="5 12" id="KW-0479">Metal-binding</keyword>
<dbReference type="PROSITE" id="PS50860">
    <property type="entry name" value="AA_TRNA_LIGASE_II_ALA"/>
    <property type="match status" value="1"/>
</dbReference>
<reference evidence="15 16" key="1">
    <citation type="submission" date="2019-08" db="EMBL/GenBank/DDBJ databases">
        <authorList>
            <person name="Vazquez-Campos X."/>
        </authorList>
    </citation>
    <scope>NUCLEOTIDE SEQUENCE [LARGE SCALE GENOMIC DNA]</scope>
    <source>
        <strain evidence="15">LFW-283_2</strain>
    </source>
</reference>
<dbReference type="Gene3D" id="3.10.310.40">
    <property type="match status" value="1"/>
</dbReference>
<dbReference type="InterPro" id="IPR050058">
    <property type="entry name" value="Ala-tRNA_ligase"/>
</dbReference>
<dbReference type="InterPro" id="IPR045864">
    <property type="entry name" value="aa-tRNA-synth_II/BPL/LPL"/>
</dbReference>
<evidence type="ECO:0000256" key="5">
    <source>
        <dbReference type="ARBA" id="ARBA00022723"/>
    </source>
</evidence>
<dbReference type="GO" id="GO:0002161">
    <property type="term" value="F:aminoacyl-tRNA deacylase activity"/>
    <property type="evidence" value="ECO:0007669"/>
    <property type="project" value="UniProtKB-ARBA"/>
</dbReference>
<keyword evidence="7 12" id="KW-0862">Zinc</keyword>
<gene>
    <name evidence="12 15" type="primary">alaS</name>
    <name evidence="15" type="ORF">LFW2832_00714</name>
</gene>
<dbReference type="FunFam" id="3.30.980.10:FF:000004">
    <property type="entry name" value="Alanine--tRNA ligase, cytoplasmic"/>
    <property type="match status" value="1"/>
</dbReference>
<keyword evidence="8 12" id="KW-0067">ATP-binding</keyword>
<comment type="domain">
    <text evidence="12">Consists of three domains; the N-terminal catalytic domain, the editing domain and the C-terminal C-Ala domain. The editing domain removes incorrectly charged amino acids, while the C-Ala domain, along with tRNA(Ala), serves as a bridge to cooperatively bring together the editing and aminoacylation centers thus stimulating deacylation of misacylated tRNAs.</text>
</comment>
<feature type="coiled-coil region" evidence="13">
    <location>
        <begin position="750"/>
        <end position="795"/>
    </location>
</feature>
<evidence type="ECO:0000256" key="1">
    <source>
        <dbReference type="ARBA" id="ARBA00008226"/>
    </source>
</evidence>
<dbReference type="HAMAP" id="MF_00036_A">
    <property type="entry name" value="Ala_tRNA_synth_A"/>
    <property type="match status" value="1"/>
</dbReference>
<dbReference type="InterPro" id="IPR009000">
    <property type="entry name" value="Transl_B-barrel_sf"/>
</dbReference>
<keyword evidence="11 12" id="KW-0030">Aminoacyl-tRNA synthetase</keyword>
<dbReference type="GO" id="GO:0000049">
    <property type="term" value="F:tRNA binding"/>
    <property type="evidence" value="ECO:0007669"/>
    <property type="project" value="UniProtKB-KW"/>
</dbReference>
<dbReference type="Pfam" id="PF01411">
    <property type="entry name" value="tRNA-synt_2c"/>
    <property type="match status" value="1"/>
</dbReference>
<dbReference type="Gene3D" id="3.30.980.10">
    <property type="entry name" value="Threonyl-trna Synthetase, Chain A, domain 2"/>
    <property type="match status" value="1"/>
</dbReference>
<dbReference type="Proteomes" id="UP000789941">
    <property type="component" value="Unassembled WGS sequence"/>
</dbReference>
<proteinExistence type="inferred from homology"/>
<dbReference type="Pfam" id="PF07973">
    <property type="entry name" value="tRNA_SAD"/>
    <property type="match status" value="1"/>
</dbReference>
<feature type="binding site" evidence="12">
    <location>
        <position position="607"/>
    </location>
    <ligand>
        <name>Zn(2+)</name>
        <dbReference type="ChEBI" id="CHEBI:29105"/>
    </ligand>
</feature>
<dbReference type="Gene3D" id="3.30.930.10">
    <property type="entry name" value="Bira Bifunctional Protein, Domain 2"/>
    <property type="match status" value="1"/>
</dbReference>
<dbReference type="NCBIfam" id="TIGR00344">
    <property type="entry name" value="alaS"/>
    <property type="match status" value="1"/>
</dbReference>
<evidence type="ECO:0000256" key="12">
    <source>
        <dbReference type="HAMAP-Rule" id="MF_00036"/>
    </source>
</evidence>
<dbReference type="InterPro" id="IPR018165">
    <property type="entry name" value="Ala-tRNA-synth_IIc_core"/>
</dbReference>
<evidence type="ECO:0000256" key="7">
    <source>
        <dbReference type="ARBA" id="ARBA00022833"/>
    </source>
</evidence>
<evidence type="ECO:0000256" key="13">
    <source>
        <dbReference type="SAM" id="Coils"/>
    </source>
</evidence>
<dbReference type="EMBL" id="CABMJJ010000009">
    <property type="protein sequence ID" value="VVC04074.1"/>
    <property type="molecule type" value="Genomic_DNA"/>
</dbReference>
<dbReference type="InterPro" id="IPR012947">
    <property type="entry name" value="tRNA_SAD"/>
</dbReference>
<organism evidence="15 16">
    <name type="scientific">Candidatus Bilamarchaeum dharawalense</name>
    <dbReference type="NCBI Taxonomy" id="2885759"/>
    <lineage>
        <taxon>Archaea</taxon>
        <taxon>Candidatus Micrarchaeota</taxon>
        <taxon>Candidatus Micrarchaeia</taxon>
        <taxon>Candidatus Anstonellales</taxon>
        <taxon>Candidatus Bilamarchaeaceae</taxon>
        <taxon>Candidatus Bilamarchaeum</taxon>
    </lineage>
</organism>
<evidence type="ECO:0000256" key="2">
    <source>
        <dbReference type="ARBA" id="ARBA00022490"/>
    </source>
</evidence>
<evidence type="ECO:0000256" key="11">
    <source>
        <dbReference type="ARBA" id="ARBA00023146"/>
    </source>
</evidence>